<dbReference type="PANTHER" id="PTHR21398:SF22">
    <property type="entry name" value="IP12060P-RELATED"/>
    <property type="match status" value="1"/>
</dbReference>
<dbReference type="Proteomes" id="UP000653454">
    <property type="component" value="Unassembled WGS sequence"/>
</dbReference>
<accession>A0A8S4FPD4</accession>
<keyword evidence="1" id="KW-0732">Signal</keyword>
<dbReference type="EMBL" id="CAJHNJ030000040">
    <property type="protein sequence ID" value="CAG9130163.1"/>
    <property type="molecule type" value="Genomic_DNA"/>
</dbReference>
<feature type="signal peptide" evidence="1">
    <location>
        <begin position="1"/>
        <end position="20"/>
    </location>
</feature>
<organism evidence="2 3">
    <name type="scientific">Plutella xylostella</name>
    <name type="common">Diamondback moth</name>
    <name type="synonym">Plutella maculipennis</name>
    <dbReference type="NCBI Taxonomy" id="51655"/>
    <lineage>
        <taxon>Eukaryota</taxon>
        <taxon>Metazoa</taxon>
        <taxon>Ecdysozoa</taxon>
        <taxon>Arthropoda</taxon>
        <taxon>Hexapoda</taxon>
        <taxon>Insecta</taxon>
        <taxon>Pterygota</taxon>
        <taxon>Neoptera</taxon>
        <taxon>Endopterygota</taxon>
        <taxon>Lepidoptera</taxon>
        <taxon>Glossata</taxon>
        <taxon>Ditrysia</taxon>
        <taxon>Yponomeutoidea</taxon>
        <taxon>Plutellidae</taxon>
        <taxon>Plutella</taxon>
    </lineage>
</organism>
<reference evidence="2" key="1">
    <citation type="submission" date="2020-11" db="EMBL/GenBank/DDBJ databases">
        <authorList>
            <person name="Whiteford S."/>
        </authorList>
    </citation>
    <scope>NUCLEOTIDE SEQUENCE</scope>
</reference>
<sequence length="198" mass="22398">MYTTIANIIIILAALGCSLGSGSRSKRYLLTPVNTQWGVFATVSIPLPHSTTSVAWFYEANYYSVANATYFEPLLGDVIISRDRTKRSNEHQQLLTRKLLYIFIESMLERHGFSGRACLLRAICESSTRHLLHNGVVGDLLHLVLTPSTSEPEEDIEDCFYEAEYWGELELCDYYAEDCPTSPLELISIHVEDDINKL</sequence>
<comment type="caution">
    <text evidence="2">The sequence shown here is derived from an EMBL/GenBank/DDBJ whole genome shotgun (WGS) entry which is preliminary data.</text>
</comment>
<dbReference type="SMART" id="SM00718">
    <property type="entry name" value="DM4_12"/>
    <property type="match status" value="1"/>
</dbReference>
<protein>
    <submittedName>
        <fullName evidence="2">(diamondback moth) hypothetical protein</fullName>
    </submittedName>
</protein>
<keyword evidence="3" id="KW-1185">Reference proteome</keyword>
<proteinExistence type="predicted"/>
<name>A0A8S4FPD4_PLUXY</name>
<evidence type="ECO:0000256" key="1">
    <source>
        <dbReference type="SAM" id="SignalP"/>
    </source>
</evidence>
<evidence type="ECO:0000313" key="2">
    <source>
        <dbReference type="EMBL" id="CAG9130163.1"/>
    </source>
</evidence>
<evidence type="ECO:0000313" key="3">
    <source>
        <dbReference type="Proteomes" id="UP000653454"/>
    </source>
</evidence>
<gene>
    <name evidence="2" type="ORF">PLXY2_LOCUS9809</name>
</gene>
<dbReference type="PANTHER" id="PTHR21398">
    <property type="entry name" value="AGAP007094-PA"/>
    <property type="match status" value="1"/>
</dbReference>
<dbReference type="InterPro" id="IPR006631">
    <property type="entry name" value="DM4_12"/>
</dbReference>
<feature type="chain" id="PRO_5035904815" evidence="1">
    <location>
        <begin position="21"/>
        <end position="198"/>
    </location>
</feature>
<dbReference type="Pfam" id="PF07841">
    <property type="entry name" value="DM4_12"/>
    <property type="match status" value="1"/>
</dbReference>
<dbReference type="AlphaFoldDB" id="A0A8S4FPD4"/>